<accession>E1V5I8</accession>
<keyword evidence="6 9" id="KW-1133">Transmembrane helix</keyword>
<dbReference type="InterPro" id="IPR001734">
    <property type="entry name" value="Na/solute_symporter"/>
</dbReference>
<dbReference type="EMBL" id="FN869568">
    <property type="protein sequence ID" value="CBV43143.1"/>
    <property type="molecule type" value="Genomic_DNA"/>
</dbReference>
<keyword evidence="5" id="KW-0769">Symport</keyword>
<dbReference type="CDD" id="cd10322">
    <property type="entry name" value="SLC5sbd"/>
    <property type="match status" value="1"/>
</dbReference>
<dbReference type="KEGG" id="hel:HELO_3259"/>
<organism evidence="10 11">
    <name type="scientific">Halomonas elongata (strain ATCC 33173 / DSM 2581 / NBRC 15536 / NCIMB 2198 / 1H9)</name>
    <dbReference type="NCBI Taxonomy" id="768066"/>
    <lineage>
        <taxon>Bacteria</taxon>
        <taxon>Pseudomonadati</taxon>
        <taxon>Pseudomonadota</taxon>
        <taxon>Gammaproteobacteria</taxon>
        <taxon>Oceanospirillales</taxon>
        <taxon>Halomonadaceae</taxon>
        <taxon>Halomonas</taxon>
    </lineage>
</organism>
<feature type="transmembrane region" description="Helical" evidence="9">
    <location>
        <begin position="282"/>
        <end position="301"/>
    </location>
</feature>
<dbReference type="eggNOG" id="COG0591">
    <property type="taxonomic scope" value="Bacteria"/>
</dbReference>
<feature type="transmembrane region" description="Helical" evidence="9">
    <location>
        <begin position="124"/>
        <end position="148"/>
    </location>
</feature>
<dbReference type="HOGENOM" id="CLU_018808_15_0_6"/>
<feature type="transmembrane region" description="Helical" evidence="9">
    <location>
        <begin position="44"/>
        <end position="65"/>
    </location>
</feature>
<evidence type="ECO:0000256" key="6">
    <source>
        <dbReference type="ARBA" id="ARBA00022989"/>
    </source>
</evidence>
<comment type="similarity">
    <text evidence="2 8">Belongs to the sodium:solute symporter (SSF) (TC 2.A.21) family.</text>
</comment>
<dbReference type="PANTHER" id="PTHR48086">
    <property type="entry name" value="SODIUM/PROLINE SYMPORTER-RELATED"/>
    <property type="match status" value="1"/>
</dbReference>
<feature type="transmembrane region" description="Helical" evidence="9">
    <location>
        <begin position="429"/>
        <end position="447"/>
    </location>
</feature>
<evidence type="ECO:0000256" key="1">
    <source>
        <dbReference type="ARBA" id="ARBA00004141"/>
    </source>
</evidence>
<dbReference type="Proteomes" id="UP000008707">
    <property type="component" value="Chromosome"/>
</dbReference>
<dbReference type="Pfam" id="PF00474">
    <property type="entry name" value="SSF"/>
    <property type="match status" value="1"/>
</dbReference>
<gene>
    <name evidence="10" type="ordered locus">HELO_3259</name>
</gene>
<protein>
    <submittedName>
        <fullName evidence="10">SSS family transport protein</fullName>
    </submittedName>
</protein>
<feature type="transmembrane region" description="Helical" evidence="9">
    <location>
        <begin position="453"/>
        <end position="474"/>
    </location>
</feature>
<evidence type="ECO:0000256" key="4">
    <source>
        <dbReference type="ARBA" id="ARBA00022692"/>
    </source>
</evidence>
<dbReference type="PROSITE" id="PS50283">
    <property type="entry name" value="NA_SOLUT_SYMP_3"/>
    <property type="match status" value="1"/>
</dbReference>
<evidence type="ECO:0000256" key="5">
    <source>
        <dbReference type="ARBA" id="ARBA00022847"/>
    </source>
</evidence>
<proteinExistence type="inferred from homology"/>
<evidence type="ECO:0000256" key="3">
    <source>
        <dbReference type="ARBA" id="ARBA00022448"/>
    </source>
</evidence>
<keyword evidence="3" id="KW-0813">Transport</keyword>
<keyword evidence="4 9" id="KW-0812">Transmembrane</keyword>
<evidence type="ECO:0000256" key="8">
    <source>
        <dbReference type="RuleBase" id="RU362091"/>
    </source>
</evidence>
<dbReference type="PANTHER" id="PTHR48086:SF8">
    <property type="entry name" value="MONOCARBOXYLIC ACID PERMEASE"/>
    <property type="match status" value="1"/>
</dbReference>
<feature type="transmembrane region" description="Helical" evidence="9">
    <location>
        <begin position="160"/>
        <end position="178"/>
    </location>
</feature>
<feature type="transmembrane region" description="Helical" evidence="9">
    <location>
        <begin position="240"/>
        <end position="261"/>
    </location>
</feature>
<keyword evidence="7 9" id="KW-0472">Membrane</keyword>
<feature type="transmembrane region" description="Helical" evidence="9">
    <location>
        <begin position="190"/>
        <end position="208"/>
    </location>
</feature>
<feature type="transmembrane region" description="Helical" evidence="9">
    <location>
        <begin position="6"/>
        <end position="24"/>
    </location>
</feature>
<evidence type="ECO:0000313" key="10">
    <source>
        <dbReference type="EMBL" id="CBV43143.1"/>
    </source>
</evidence>
<dbReference type="Gene3D" id="1.20.1730.10">
    <property type="entry name" value="Sodium/glucose cotransporter"/>
    <property type="match status" value="1"/>
</dbReference>
<evidence type="ECO:0000256" key="7">
    <source>
        <dbReference type="ARBA" id="ARBA00023136"/>
    </source>
</evidence>
<sequence length="492" mass="52395">MMTDSLLITGITLGYLLVVLAVGLRARRGQGSSLEGYVAGGRHIGLLVLFFILGAEIFSAFAFLGAPGWAYSKGAPALYIIAYLALAVIVWWLIAPYISRLGRRHGFLTQAEFLTACYPTRGNLLGLFIGIVSVLAMIPYLTIQIAGAGMLFEAATSGTIPFWLGSLLACGVVAAYVYASGLQGIGWTNLLQGVMMVVVAWFLGLATADQFFGGVGEMFREIQREAPEYLTMPGASGMGWGAFSTAILVSALGCVMWPHIFMKFYSARSERTLKRVFVLYPLYSYLLIPLLIIGFAGVVLLKDRPLDSPDQVLLTLVVEMADFPAWLIGLALSGALAAAMSTAANLAHTSATILIRDVGQHLPSLRGMDDGKALRLTRYGVVVVSLAAYLLALVNPGSLVALLLGAYGIVVQLLPMLLGALFWRRASRIGAFAGLAIGAVLTLYFQFSGSTPFDWHAGFCGLVVNALVFVGVSLSVSPVTQHTPAEALGPQP</sequence>
<name>E1V5I8_HALED</name>
<evidence type="ECO:0000256" key="9">
    <source>
        <dbReference type="SAM" id="Phobius"/>
    </source>
</evidence>
<feature type="transmembrane region" description="Helical" evidence="9">
    <location>
        <begin position="323"/>
        <end position="347"/>
    </location>
</feature>
<evidence type="ECO:0000313" key="11">
    <source>
        <dbReference type="Proteomes" id="UP000008707"/>
    </source>
</evidence>
<dbReference type="GO" id="GO:0015293">
    <property type="term" value="F:symporter activity"/>
    <property type="evidence" value="ECO:0007669"/>
    <property type="project" value="UniProtKB-KW"/>
</dbReference>
<dbReference type="STRING" id="768066.HELO_3259"/>
<reference evidence="11" key="1">
    <citation type="journal article" date="2011" name="Environ. Microbiol.">
        <title>A blueprint of ectoine metabolism from the genome of the industrial producer Halomonas elongata DSM 2581(T).</title>
        <authorList>
            <person name="Schwibbert K."/>
            <person name="Marin-Sanguino A."/>
            <person name="Bagyan I."/>
            <person name="Heidrich G."/>
            <person name="Lentzen G."/>
            <person name="Seitz H."/>
            <person name="Rampp M."/>
            <person name="Schuster S.C."/>
            <person name="Klenk H.P."/>
            <person name="Pfeiffer F."/>
            <person name="Oesterhelt D."/>
            <person name="Kunte H.J."/>
        </authorList>
    </citation>
    <scope>NUCLEOTIDE SEQUENCE [LARGE SCALE GENOMIC DNA]</scope>
    <source>
        <strain evidence="11">ATCC 33173 / DSM 2581 / NBRC 15536 / NCIMB 2198 / 1H9</strain>
    </source>
</reference>
<evidence type="ECO:0000256" key="2">
    <source>
        <dbReference type="ARBA" id="ARBA00006434"/>
    </source>
</evidence>
<dbReference type="AlphaFoldDB" id="E1V5I8"/>
<dbReference type="InterPro" id="IPR038377">
    <property type="entry name" value="Na/Glc_symporter_sf"/>
</dbReference>
<feature type="transmembrane region" description="Helical" evidence="9">
    <location>
        <begin position="400"/>
        <end position="422"/>
    </location>
</feature>
<feature type="transmembrane region" description="Helical" evidence="9">
    <location>
        <begin position="77"/>
        <end position="98"/>
    </location>
</feature>
<dbReference type="GO" id="GO:0005886">
    <property type="term" value="C:plasma membrane"/>
    <property type="evidence" value="ECO:0007669"/>
    <property type="project" value="TreeGrafter"/>
</dbReference>
<dbReference type="InterPro" id="IPR050277">
    <property type="entry name" value="Sodium:Solute_Symporter"/>
</dbReference>
<feature type="transmembrane region" description="Helical" evidence="9">
    <location>
        <begin position="376"/>
        <end position="394"/>
    </location>
</feature>
<comment type="subcellular location">
    <subcellularLocation>
        <location evidence="1">Membrane</location>
        <topology evidence="1">Multi-pass membrane protein</topology>
    </subcellularLocation>
</comment>